<accession>A0ACA9MU71</accession>
<proteinExistence type="predicted"/>
<dbReference type="Proteomes" id="UP000789525">
    <property type="component" value="Unassembled WGS sequence"/>
</dbReference>
<evidence type="ECO:0000313" key="2">
    <source>
        <dbReference type="Proteomes" id="UP000789525"/>
    </source>
</evidence>
<keyword evidence="2" id="KW-1185">Reference proteome</keyword>
<comment type="caution">
    <text evidence="1">The sequence shown here is derived from an EMBL/GenBank/DDBJ whole genome shotgun (WGS) entry which is preliminary data.</text>
</comment>
<dbReference type="EMBL" id="CAJVPT010015852">
    <property type="protein sequence ID" value="CAG8614469.1"/>
    <property type="molecule type" value="Genomic_DNA"/>
</dbReference>
<reference evidence="1" key="1">
    <citation type="submission" date="2021-06" db="EMBL/GenBank/DDBJ databases">
        <authorList>
            <person name="Kallberg Y."/>
            <person name="Tangrot J."/>
            <person name="Rosling A."/>
        </authorList>
    </citation>
    <scope>NUCLEOTIDE SEQUENCE</scope>
    <source>
        <strain evidence="1">CL356</strain>
    </source>
</reference>
<name>A0ACA9MU71_9GLOM</name>
<protein>
    <submittedName>
        <fullName evidence="1">10594_t:CDS:1</fullName>
    </submittedName>
</protein>
<evidence type="ECO:0000313" key="1">
    <source>
        <dbReference type="EMBL" id="CAG8614469.1"/>
    </source>
</evidence>
<organism evidence="1 2">
    <name type="scientific">Acaulospora colombiana</name>
    <dbReference type="NCBI Taxonomy" id="27376"/>
    <lineage>
        <taxon>Eukaryota</taxon>
        <taxon>Fungi</taxon>
        <taxon>Fungi incertae sedis</taxon>
        <taxon>Mucoromycota</taxon>
        <taxon>Glomeromycotina</taxon>
        <taxon>Glomeromycetes</taxon>
        <taxon>Diversisporales</taxon>
        <taxon>Acaulosporaceae</taxon>
        <taxon>Acaulospora</taxon>
    </lineage>
</organism>
<sequence length="127" mass="14507">MTFNEAKERVLSALTEFPNETDIPSINSINDFEICVGRWSKKVCWFHITVFPSPLSDSCTSGTDASGGKLEFEIIDGEKRMRDVFNKPWETAYLKFRNSDGSFRPVQVKFAKLVEDDDEEDEEAVDN</sequence>
<gene>
    <name evidence="1" type="ORF">ACOLOM_LOCUS7120</name>
</gene>